<evidence type="ECO:0000256" key="3">
    <source>
        <dbReference type="SAM" id="MobiDB-lite"/>
    </source>
</evidence>
<organism evidence="5 6">
    <name type="scientific">Larkinella knui</name>
    <dbReference type="NCBI Taxonomy" id="2025310"/>
    <lineage>
        <taxon>Bacteria</taxon>
        <taxon>Pseudomonadati</taxon>
        <taxon>Bacteroidota</taxon>
        <taxon>Cytophagia</taxon>
        <taxon>Cytophagales</taxon>
        <taxon>Spirosomataceae</taxon>
        <taxon>Larkinella</taxon>
    </lineage>
</organism>
<dbReference type="OrthoDB" id="2505409at2"/>
<proteinExistence type="inferred from homology"/>
<dbReference type="InterPro" id="IPR001064">
    <property type="entry name" value="Beta/gamma_crystallin"/>
</dbReference>
<feature type="compositionally biased region" description="Pro residues" evidence="3">
    <location>
        <begin position="111"/>
        <end position="150"/>
    </location>
</feature>
<dbReference type="SMART" id="SM00247">
    <property type="entry name" value="XTALbg"/>
    <property type="match status" value="1"/>
</dbReference>
<protein>
    <recommendedName>
        <fullName evidence="4">Beta/gamma crystallin 'Greek key' domain-containing protein</fullName>
    </recommendedName>
</protein>
<evidence type="ECO:0000313" key="6">
    <source>
        <dbReference type="Proteomes" id="UP000274271"/>
    </source>
</evidence>
<gene>
    <name evidence="5" type="ORF">EHT87_14845</name>
</gene>
<keyword evidence="2" id="KW-0677">Repeat</keyword>
<comment type="similarity">
    <text evidence="1">Belongs to the beta/gamma-crystallin family.</text>
</comment>
<accession>A0A3P1CJL7</accession>
<dbReference type="SUPFAM" id="SSF49695">
    <property type="entry name" value="gamma-Crystallin-like"/>
    <property type="match status" value="1"/>
</dbReference>
<feature type="domain" description="Beta/gamma crystallin 'Greek key'" evidence="4">
    <location>
        <begin position="23"/>
        <end position="106"/>
    </location>
</feature>
<dbReference type="RefSeq" id="WP_124907440.1">
    <property type="nucleotide sequence ID" value="NZ_RQJP01000003.1"/>
</dbReference>
<dbReference type="Gene3D" id="2.60.20.10">
    <property type="entry name" value="Crystallins"/>
    <property type="match status" value="1"/>
</dbReference>
<dbReference type="EMBL" id="RQJP01000003">
    <property type="protein sequence ID" value="RRB13542.1"/>
    <property type="molecule type" value="Genomic_DNA"/>
</dbReference>
<evidence type="ECO:0000313" key="5">
    <source>
        <dbReference type="EMBL" id="RRB13542.1"/>
    </source>
</evidence>
<evidence type="ECO:0000256" key="1">
    <source>
        <dbReference type="ARBA" id="ARBA00009646"/>
    </source>
</evidence>
<keyword evidence="6" id="KW-1185">Reference proteome</keyword>
<sequence>MKKTDTPLLDSQNNSEELLEAPKITVFTDRDFKGARRTFSQAALALGSDWNDKISSFIIERGTFEFYGAANYQSEDWGPVRLSVGQYPWVEAVGIRNDTISSWRAFSGDPGPGPVPPLPPPVPLPIPHPTPPAPTPTPPPTPPPTPTPPLPPVIPAKDYLDVIRNNPPQNIVCTAGFDRIINKHPTKAIEVWYTLNNNPQQYTVSPLPPNGYYQVGCSTGAVYHWLDSTHFL</sequence>
<evidence type="ECO:0000259" key="4">
    <source>
        <dbReference type="SMART" id="SM00247"/>
    </source>
</evidence>
<comment type="caution">
    <text evidence="5">The sequence shown here is derived from an EMBL/GenBank/DDBJ whole genome shotgun (WGS) entry which is preliminary data.</text>
</comment>
<dbReference type="InterPro" id="IPR011024">
    <property type="entry name" value="G_crystallin-like"/>
</dbReference>
<evidence type="ECO:0000256" key="2">
    <source>
        <dbReference type="ARBA" id="ARBA00022737"/>
    </source>
</evidence>
<dbReference type="Pfam" id="PF00030">
    <property type="entry name" value="Crystall"/>
    <property type="match status" value="1"/>
</dbReference>
<dbReference type="AlphaFoldDB" id="A0A3P1CJL7"/>
<name>A0A3P1CJL7_9BACT</name>
<feature type="region of interest" description="Disordered" evidence="3">
    <location>
        <begin position="104"/>
        <end position="150"/>
    </location>
</feature>
<reference evidence="5 6" key="1">
    <citation type="submission" date="2018-11" db="EMBL/GenBank/DDBJ databases">
        <authorList>
            <person name="Zhou Z."/>
            <person name="Wang G."/>
        </authorList>
    </citation>
    <scope>NUCLEOTIDE SEQUENCE [LARGE SCALE GENOMIC DNA]</scope>
    <source>
        <strain evidence="5 6">KCTC42998</strain>
    </source>
</reference>
<dbReference type="Proteomes" id="UP000274271">
    <property type="component" value="Unassembled WGS sequence"/>
</dbReference>